<proteinExistence type="predicted"/>
<dbReference type="Gene3D" id="3.80.10.10">
    <property type="entry name" value="Ribonuclease Inhibitor"/>
    <property type="match status" value="2"/>
</dbReference>
<name>A0AAV7XAE7_9NEOP</name>
<dbReference type="Pfam" id="PF12937">
    <property type="entry name" value="F-box-like"/>
    <property type="match status" value="1"/>
</dbReference>
<dbReference type="InterPro" id="IPR036047">
    <property type="entry name" value="F-box-like_dom_sf"/>
</dbReference>
<keyword evidence="1" id="KW-0833">Ubl conjugation pathway</keyword>
<dbReference type="InterPro" id="IPR001810">
    <property type="entry name" value="F-box_dom"/>
</dbReference>
<keyword evidence="4" id="KW-1185">Reference proteome</keyword>
<evidence type="ECO:0000313" key="4">
    <source>
        <dbReference type="Proteomes" id="UP001075354"/>
    </source>
</evidence>
<gene>
    <name evidence="3" type="ORF">ONE63_003721</name>
</gene>
<dbReference type="GO" id="GO:0031146">
    <property type="term" value="P:SCF-dependent proteasomal ubiquitin-dependent protein catabolic process"/>
    <property type="evidence" value="ECO:0007669"/>
    <property type="project" value="TreeGrafter"/>
</dbReference>
<dbReference type="PROSITE" id="PS50181">
    <property type="entry name" value="FBOX"/>
    <property type="match status" value="1"/>
</dbReference>
<reference evidence="3" key="1">
    <citation type="submission" date="2022-12" db="EMBL/GenBank/DDBJ databases">
        <title>Chromosome-level genome assembly of the bean flower thrips Megalurothrips usitatus.</title>
        <authorList>
            <person name="Ma L."/>
            <person name="Liu Q."/>
            <person name="Li H."/>
            <person name="Cai W."/>
        </authorList>
    </citation>
    <scope>NUCLEOTIDE SEQUENCE</scope>
    <source>
        <strain evidence="3">Cailab_2022a</strain>
    </source>
</reference>
<dbReference type="InterPro" id="IPR006553">
    <property type="entry name" value="Leu-rich_rpt_Cys-con_subtyp"/>
</dbReference>
<dbReference type="PANTHER" id="PTHR13318">
    <property type="entry name" value="PARTNER OF PAIRED, ISOFORM B-RELATED"/>
    <property type="match status" value="1"/>
</dbReference>
<dbReference type="AlphaFoldDB" id="A0AAV7XAE7"/>
<dbReference type="InterPro" id="IPR032675">
    <property type="entry name" value="LRR_dom_sf"/>
</dbReference>
<dbReference type="SUPFAM" id="SSF81383">
    <property type="entry name" value="F-box domain"/>
    <property type="match status" value="1"/>
</dbReference>
<protein>
    <recommendedName>
        <fullName evidence="2">F-box domain-containing protein</fullName>
    </recommendedName>
</protein>
<organism evidence="3 4">
    <name type="scientific">Megalurothrips usitatus</name>
    <name type="common">bean blossom thrips</name>
    <dbReference type="NCBI Taxonomy" id="439358"/>
    <lineage>
        <taxon>Eukaryota</taxon>
        <taxon>Metazoa</taxon>
        <taxon>Ecdysozoa</taxon>
        <taxon>Arthropoda</taxon>
        <taxon>Hexapoda</taxon>
        <taxon>Insecta</taxon>
        <taxon>Pterygota</taxon>
        <taxon>Neoptera</taxon>
        <taxon>Paraneoptera</taxon>
        <taxon>Thysanoptera</taxon>
        <taxon>Terebrantia</taxon>
        <taxon>Thripoidea</taxon>
        <taxon>Thripidae</taxon>
        <taxon>Megalurothrips</taxon>
    </lineage>
</organism>
<evidence type="ECO:0000313" key="3">
    <source>
        <dbReference type="EMBL" id="KAJ1520611.1"/>
    </source>
</evidence>
<dbReference type="Proteomes" id="UP001075354">
    <property type="component" value="Chromosome 14"/>
</dbReference>
<comment type="caution">
    <text evidence="3">The sequence shown here is derived from an EMBL/GenBank/DDBJ whole genome shotgun (WGS) entry which is preliminary data.</text>
</comment>
<accession>A0AAV7XAE7</accession>
<dbReference type="SUPFAM" id="SSF52047">
    <property type="entry name" value="RNI-like"/>
    <property type="match status" value="1"/>
</dbReference>
<sequence length="412" mass="46786">MANTIFLDSNLHDINILDLPEEVALNIFSYLSATELSCSTAKVCTLWREYSGAFHLWRCLDHIVDGTRSKPQEVSVFQTASAFRKLTLKDNTNLGCLLPLLFCNCTSIQELGISGEDIDPQVLADIAKHYKESIQTLTLEGMELDNNWYTAIADLAKSLKSLTLKADCCVWAMGLLSVECTSLTTLRLTSCLQTEDHRRQMQGVKRMLLLLPNGLQVLQLGAHISPNMDIMQAIGEKRRLQHLTLEDCCNIFDTDLLNLLSLSKLECLQLWRAHQLTTTGLLNFIYNSRFMYLKQLDLFDCPNLNDEVLQEISIRCNKLETLDISSCHLLTDSGVASVFQFCSQLHTLRMSHLPQLTGQGYLRSLHELLPFLIYLDAYNCCNIPCDLLSSLENNKLIVMFGRRNVRHRARFN</sequence>
<evidence type="ECO:0000256" key="1">
    <source>
        <dbReference type="ARBA" id="ARBA00022786"/>
    </source>
</evidence>
<feature type="domain" description="F-box" evidence="2">
    <location>
        <begin position="13"/>
        <end position="60"/>
    </location>
</feature>
<dbReference type="SMART" id="SM00367">
    <property type="entry name" value="LRR_CC"/>
    <property type="match status" value="5"/>
</dbReference>
<dbReference type="GO" id="GO:0019005">
    <property type="term" value="C:SCF ubiquitin ligase complex"/>
    <property type="evidence" value="ECO:0007669"/>
    <property type="project" value="TreeGrafter"/>
</dbReference>
<evidence type="ECO:0000259" key="2">
    <source>
        <dbReference type="PROSITE" id="PS50181"/>
    </source>
</evidence>
<dbReference type="EMBL" id="JAPTSV010000014">
    <property type="protein sequence ID" value="KAJ1520611.1"/>
    <property type="molecule type" value="Genomic_DNA"/>
</dbReference>